<proteinExistence type="predicted"/>
<evidence type="ECO:0000313" key="3">
    <source>
        <dbReference type="Proteomes" id="UP000469950"/>
    </source>
</evidence>
<accession>A0A833JSJ6</accession>
<gene>
    <name evidence="2" type="ORF">F6453_2352</name>
</gene>
<dbReference type="RefSeq" id="WP_194841912.1">
    <property type="nucleotide sequence ID" value="NZ_WBMP01000009.1"/>
</dbReference>
<reference evidence="2 3" key="1">
    <citation type="submission" date="2019-10" db="EMBL/GenBank/DDBJ databases">
        <title>Draft genome sequence of Marinobacter hydrocarbonoclasticus NCT7M from the microbiome of the marine copepod.</title>
        <authorList>
            <person name="Nuttall R."/>
            <person name="Sharma G."/>
            <person name="Moisander P."/>
        </authorList>
    </citation>
    <scope>NUCLEOTIDE SEQUENCE [LARGE SCALE GENOMIC DNA]</scope>
    <source>
        <strain evidence="2 3">NCT7M</strain>
    </source>
</reference>
<evidence type="ECO:0000313" key="2">
    <source>
        <dbReference type="EMBL" id="KAE8545380.1"/>
    </source>
</evidence>
<organism evidence="2 3">
    <name type="scientific">Marinobacter nauticus</name>
    <name type="common">Marinobacter hydrocarbonoclasticus</name>
    <name type="synonym">Marinobacter aquaeolei</name>
    <dbReference type="NCBI Taxonomy" id="2743"/>
    <lineage>
        <taxon>Bacteria</taxon>
        <taxon>Pseudomonadati</taxon>
        <taxon>Pseudomonadota</taxon>
        <taxon>Gammaproteobacteria</taxon>
        <taxon>Pseudomonadales</taxon>
        <taxon>Marinobacteraceae</taxon>
        <taxon>Marinobacter</taxon>
    </lineage>
</organism>
<feature type="domain" description="DUF1828" evidence="1">
    <location>
        <begin position="28"/>
        <end position="101"/>
    </location>
</feature>
<sequence length="255" mass="28634">MDAKLLQSELCKGFYISATEVGGLSISTPFTYEDGDSVVIFVLPLKDGTFRVDDNGEAAFRLLSDGVSIEKGKPQAWLKSLESSHQVYWDEVGEELFAVANSIVAVAGAAMRVAECSAQMQVLSAFRQDRKVSDFKDQIMAVLREVEQETQIEARYDFAADPNQQIFVDAYFMSKTPISVVVATSAERLMEAELLWSMSQQMKDPMRVIAVFEDMTKFNDKQLARASYYTDKAVPWRSMPTAFRKLMTTEVKGKH</sequence>
<dbReference type="EMBL" id="WBMP01000009">
    <property type="protein sequence ID" value="KAE8545380.1"/>
    <property type="molecule type" value="Genomic_DNA"/>
</dbReference>
<evidence type="ECO:0000259" key="1">
    <source>
        <dbReference type="Pfam" id="PF08861"/>
    </source>
</evidence>
<dbReference type="AlphaFoldDB" id="A0A833JSJ6"/>
<comment type="caution">
    <text evidence="2">The sequence shown here is derived from an EMBL/GenBank/DDBJ whole genome shotgun (WGS) entry which is preliminary data.</text>
</comment>
<dbReference type="InterPro" id="IPR014960">
    <property type="entry name" value="DUF1828"/>
</dbReference>
<dbReference type="Pfam" id="PF08861">
    <property type="entry name" value="DUF1828"/>
    <property type="match status" value="1"/>
</dbReference>
<protein>
    <recommendedName>
        <fullName evidence="1">DUF1828 domain-containing protein</fullName>
    </recommendedName>
</protein>
<dbReference type="Proteomes" id="UP000469950">
    <property type="component" value="Unassembled WGS sequence"/>
</dbReference>
<name>A0A833JSJ6_MARNT</name>